<dbReference type="AlphaFoldDB" id="A0A0Z8HML2"/>
<organism evidence="1 2">
    <name type="scientific">Streptococcus suis</name>
    <dbReference type="NCBI Taxonomy" id="1307"/>
    <lineage>
        <taxon>Bacteria</taxon>
        <taxon>Bacillati</taxon>
        <taxon>Bacillota</taxon>
        <taxon>Bacilli</taxon>
        <taxon>Lactobacillales</taxon>
        <taxon>Streptococcaceae</taxon>
        <taxon>Streptococcus</taxon>
    </lineage>
</organism>
<dbReference type="Proteomes" id="UP000594569">
    <property type="component" value="Chromosome"/>
</dbReference>
<reference evidence="1 2" key="1">
    <citation type="submission" date="2020-12" db="EMBL/GenBank/DDBJ databases">
        <title>Nonconservative transfer and diversity of a new family of integrative and conjugative elements associated with antibiotic resistance in zoonotic pathogen Streptococcus suis.</title>
        <authorList>
            <person name="Huang J."/>
        </authorList>
    </citation>
    <scope>NUCLEOTIDE SEQUENCE [LARGE SCALE GENOMIC DNA]</scope>
    <source>
        <strain evidence="1 2">YZDH1</strain>
    </source>
</reference>
<protein>
    <submittedName>
        <fullName evidence="1">HK97 gp10 family phage protein</fullName>
    </submittedName>
</protein>
<proteinExistence type="predicted"/>
<accession>A0A0Z8HML2</accession>
<name>A0A0Z8HML2_STRSU</name>
<dbReference type="EMBL" id="CP065430">
    <property type="protein sequence ID" value="QPO26365.1"/>
    <property type="molecule type" value="Genomic_DNA"/>
</dbReference>
<gene>
    <name evidence="1" type="ORF">I5V48_10505</name>
</gene>
<sequence>MGSGSVKMTPLKVDIKNQVLESIKKAAQSTENDIRTGSPRRNGVYEKGWTHDIIDEVAIVHNNGEEKSLSHLLENGHASKNGGFVAPREHIRPAYLKNKEKFLNDMKSIKITPK</sequence>
<dbReference type="RefSeq" id="WP_043024727.1">
    <property type="nucleotide sequence ID" value="NZ_CEDT01000030.1"/>
</dbReference>
<evidence type="ECO:0000313" key="1">
    <source>
        <dbReference type="EMBL" id="QPO26365.1"/>
    </source>
</evidence>
<evidence type="ECO:0000313" key="2">
    <source>
        <dbReference type="Proteomes" id="UP000594569"/>
    </source>
</evidence>